<evidence type="ECO:0000256" key="6">
    <source>
        <dbReference type="ARBA" id="ARBA00022485"/>
    </source>
</evidence>
<dbReference type="Proteomes" id="UP001206206">
    <property type="component" value="Unassembled WGS sequence"/>
</dbReference>
<keyword evidence="12" id="KW-0902">Two-component regulatory system</keyword>
<keyword evidence="20" id="KW-1185">Reference proteome</keyword>
<evidence type="ECO:0000256" key="16">
    <source>
        <dbReference type="SAM" id="Coils"/>
    </source>
</evidence>
<dbReference type="EC" id="2.7.13.3" evidence="4"/>
<dbReference type="InterPro" id="IPR036890">
    <property type="entry name" value="HATPase_C_sf"/>
</dbReference>
<dbReference type="InterPro" id="IPR011712">
    <property type="entry name" value="Sig_transdc_His_kin_sub3_dim/P"/>
</dbReference>
<keyword evidence="6" id="KW-0004">4Fe-4S</keyword>
<evidence type="ECO:0000256" key="9">
    <source>
        <dbReference type="ARBA" id="ARBA00022723"/>
    </source>
</evidence>
<evidence type="ECO:0000256" key="14">
    <source>
        <dbReference type="ARBA" id="ARBA00024827"/>
    </source>
</evidence>
<dbReference type="Pfam" id="PF07730">
    <property type="entry name" value="HisKA_3"/>
    <property type="match status" value="1"/>
</dbReference>
<evidence type="ECO:0000256" key="5">
    <source>
        <dbReference type="ARBA" id="ARBA00017322"/>
    </source>
</evidence>
<evidence type="ECO:0000313" key="19">
    <source>
        <dbReference type="EMBL" id="MCQ4044560.1"/>
    </source>
</evidence>
<dbReference type="PANTHER" id="PTHR24421">
    <property type="entry name" value="NITRATE/NITRITE SENSOR PROTEIN NARX-RELATED"/>
    <property type="match status" value="1"/>
</dbReference>
<dbReference type="PROSITE" id="PS50109">
    <property type="entry name" value="HIS_KIN"/>
    <property type="match status" value="1"/>
</dbReference>
<protein>
    <recommendedName>
        <fullName evidence="5">Oxygen sensor histidine kinase NreB</fullName>
        <ecNumber evidence="4">2.7.13.3</ecNumber>
    </recommendedName>
    <alternativeName>
        <fullName evidence="15">Nitrogen regulation protein B</fullName>
    </alternativeName>
</protein>
<comment type="subcellular location">
    <subcellularLocation>
        <location evidence="3">Cytoplasm</location>
    </subcellularLocation>
</comment>
<reference evidence="19 20" key="1">
    <citation type="submission" date="2022-06" db="EMBL/GenBank/DDBJ databases">
        <title>Draft genome sequence of type strain Streptomyces rubrisoli DSM 42083.</title>
        <authorList>
            <person name="Duangmal K."/>
            <person name="Klaysubun C."/>
        </authorList>
    </citation>
    <scope>NUCLEOTIDE SEQUENCE [LARGE SCALE GENOMIC DNA]</scope>
    <source>
        <strain evidence="19 20">DSM 42083</strain>
    </source>
</reference>
<evidence type="ECO:0000256" key="7">
    <source>
        <dbReference type="ARBA" id="ARBA00022490"/>
    </source>
</evidence>
<dbReference type="RefSeq" id="WP_255930463.1">
    <property type="nucleotide sequence ID" value="NZ_JANFNH010000029.1"/>
</dbReference>
<keyword evidence="10 19" id="KW-0418">Kinase</keyword>
<dbReference type="InterPro" id="IPR004358">
    <property type="entry name" value="Sig_transdc_His_kin-like_C"/>
</dbReference>
<comment type="catalytic activity">
    <reaction evidence="1">
        <text>ATP + protein L-histidine = ADP + protein N-phospho-L-histidine.</text>
        <dbReference type="EC" id="2.7.13.3"/>
    </reaction>
</comment>
<evidence type="ECO:0000256" key="11">
    <source>
        <dbReference type="ARBA" id="ARBA00023004"/>
    </source>
</evidence>
<keyword evidence="17" id="KW-0812">Transmembrane</keyword>
<keyword evidence="8" id="KW-0808">Transferase</keyword>
<feature type="coiled-coil region" evidence="16">
    <location>
        <begin position="179"/>
        <end position="206"/>
    </location>
</feature>
<dbReference type="PIRSF" id="PIRSF037434">
    <property type="entry name" value="STHK_ChrS"/>
    <property type="match status" value="1"/>
</dbReference>
<evidence type="ECO:0000256" key="1">
    <source>
        <dbReference type="ARBA" id="ARBA00000085"/>
    </source>
</evidence>
<dbReference type="CDD" id="cd16917">
    <property type="entry name" value="HATPase_UhpB-NarQ-NarX-like"/>
    <property type="match status" value="1"/>
</dbReference>
<sequence>MRTHSPVNSQVDAVEQTADEAPEAKNRWFALWDGYFAISYAVTTVLLFTTHGDQARRAIAIGALTLAVPWYAALGRGLMLHNTVHRTVSRRNVVFGLGLFALFAVATGFDISGSFALFAIVPMLMMALPTTSAIAVVLLASLMPVTVVWLTGGDMGTVLPISLLGIALSVLLGLWITRVVRQSRERAELIDELRRSREQLARLSHEAGISAERERLAREIHDTLAQGLTSIISLVQAAESEVTHAPQLALQHLGLAGRVAKDSLAEARDFVAALTPPALRESSLVQAVRRQAEGLEAEAGVAVRCSVRGADRPLPMAVSVVLLRSVQEAFANVRKHAKQARNVDVVLVFEEASVRLLVRDDGEGFQDQPVARDGGGFGLRGMQARAREINGVATVSSRPGQGTTIEVTVPAEPTSEG</sequence>
<dbReference type="InterPro" id="IPR003594">
    <property type="entry name" value="HATPase_dom"/>
</dbReference>
<evidence type="ECO:0000256" key="12">
    <source>
        <dbReference type="ARBA" id="ARBA00023012"/>
    </source>
</evidence>
<proteinExistence type="predicted"/>
<dbReference type="InterPro" id="IPR050482">
    <property type="entry name" value="Sensor_HK_TwoCompSys"/>
</dbReference>
<dbReference type="GO" id="GO:0016301">
    <property type="term" value="F:kinase activity"/>
    <property type="evidence" value="ECO:0007669"/>
    <property type="project" value="UniProtKB-KW"/>
</dbReference>
<feature type="transmembrane region" description="Helical" evidence="17">
    <location>
        <begin position="158"/>
        <end position="176"/>
    </location>
</feature>
<dbReference type="SMART" id="SM00387">
    <property type="entry name" value="HATPase_c"/>
    <property type="match status" value="1"/>
</dbReference>
<keyword evidence="16" id="KW-0175">Coiled coil</keyword>
<comment type="caution">
    <text evidence="19">The sequence shown here is derived from an EMBL/GenBank/DDBJ whole genome shotgun (WGS) entry which is preliminary data.</text>
</comment>
<evidence type="ECO:0000256" key="8">
    <source>
        <dbReference type="ARBA" id="ARBA00022679"/>
    </source>
</evidence>
<accession>A0ABT1PGQ5</accession>
<evidence type="ECO:0000259" key="18">
    <source>
        <dbReference type="PROSITE" id="PS50109"/>
    </source>
</evidence>
<feature type="transmembrane region" description="Helical" evidence="17">
    <location>
        <begin position="29"/>
        <end position="48"/>
    </location>
</feature>
<evidence type="ECO:0000256" key="15">
    <source>
        <dbReference type="ARBA" id="ARBA00030800"/>
    </source>
</evidence>
<organism evidence="19 20">
    <name type="scientific">Streptantibioticus rubrisoli</name>
    <dbReference type="NCBI Taxonomy" id="1387313"/>
    <lineage>
        <taxon>Bacteria</taxon>
        <taxon>Bacillati</taxon>
        <taxon>Actinomycetota</taxon>
        <taxon>Actinomycetes</taxon>
        <taxon>Kitasatosporales</taxon>
        <taxon>Streptomycetaceae</taxon>
        <taxon>Streptantibioticus</taxon>
    </lineage>
</organism>
<dbReference type="InterPro" id="IPR017205">
    <property type="entry name" value="Sig_transdc_His_kinase_ChrS"/>
</dbReference>
<keyword evidence="17" id="KW-0472">Membrane</keyword>
<comment type="cofactor">
    <cofactor evidence="2">
        <name>[4Fe-4S] cluster</name>
        <dbReference type="ChEBI" id="CHEBI:49883"/>
    </cofactor>
</comment>
<dbReference type="Pfam" id="PF02518">
    <property type="entry name" value="HATPase_c"/>
    <property type="match status" value="1"/>
</dbReference>
<dbReference type="SUPFAM" id="SSF55874">
    <property type="entry name" value="ATPase domain of HSP90 chaperone/DNA topoisomerase II/histidine kinase"/>
    <property type="match status" value="1"/>
</dbReference>
<dbReference type="PANTHER" id="PTHR24421:SF62">
    <property type="entry name" value="SENSORY TRANSDUCTION HISTIDINE KINASE"/>
    <property type="match status" value="1"/>
</dbReference>
<dbReference type="Gene3D" id="1.20.5.1930">
    <property type="match status" value="1"/>
</dbReference>
<comment type="function">
    <text evidence="14">Member of the two-component regulatory system NreB/NreC involved in the control of dissimilatory nitrate/nitrite reduction in response to oxygen. NreB functions as a direct oxygen sensor histidine kinase which is autophosphorylated, in the absence of oxygen, probably at the conserved histidine residue, and transfers its phosphate group probably to a conserved aspartate residue of NreC. NreB/NreC activates the expression of the nitrate (narGHJI) and nitrite (nir) reductase operons, as well as the putative nitrate transporter gene narT.</text>
</comment>
<feature type="transmembrane region" description="Helical" evidence="17">
    <location>
        <begin position="55"/>
        <end position="73"/>
    </location>
</feature>
<keyword evidence="17" id="KW-1133">Transmembrane helix</keyword>
<evidence type="ECO:0000256" key="2">
    <source>
        <dbReference type="ARBA" id="ARBA00001966"/>
    </source>
</evidence>
<dbReference type="EMBL" id="JANFNH010000029">
    <property type="protein sequence ID" value="MCQ4044560.1"/>
    <property type="molecule type" value="Genomic_DNA"/>
</dbReference>
<keyword evidence="9" id="KW-0479">Metal-binding</keyword>
<evidence type="ECO:0000256" key="17">
    <source>
        <dbReference type="SAM" id="Phobius"/>
    </source>
</evidence>
<keyword evidence="11" id="KW-0408">Iron</keyword>
<keyword evidence="13" id="KW-0411">Iron-sulfur</keyword>
<evidence type="ECO:0000256" key="3">
    <source>
        <dbReference type="ARBA" id="ARBA00004496"/>
    </source>
</evidence>
<evidence type="ECO:0000256" key="13">
    <source>
        <dbReference type="ARBA" id="ARBA00023014"/>
    </source>
</evidence>
<feature type="domain" description="Histidine kinase" evidence="18">
    <location>
        <begin position="219"/>
        <end position="413"/>
    </location>
</feature>
<dbReference type="InterPro" id="IPR005467">
    <property type="entry name" value="His_kinase_dom"/>
</dbReference>
<feature type="transmembrane region" description="Helical" evidence="17">
    <location>
        <begin position="93"/>
        <end position="121"/>
    </location>
</feature>
<dbReference type="PRINTS" id="PR00344">
    <property type="entry name" value="BCTRLSENSOR"/>
</dbReference>
<name>A0ABT1PGQ5_9ACTN</name>
<evidence type="ECO:0000256" key="10">
    <source>
        <dbReference type="ARBA" id="ARBA00022777"/>
    </source>
</evidence>
<evidence type="ECO:0000313" key="20">
    <source>
        <dbReference type="Proteomes" id="UP001206206"/>
    </source>
</evidence>
<dbReference type="Gene3D" id="3.30.565.10">
    <property type="entry name" value="Histidine kinase-like ATPase, C-terminal domain"/>
    <property type="match status" value="1"/>
</dbReference>
<keyword evidence="7" id="KW-0963">Cytoplasm</keyword>
<gene>
    <name evidence="19" type="ORF">NON19_21630</name>
</gene>
<evidence type="ECO:0000256" key="4">
    <source>
        <dbReference type="ARBA" id="ARBA00012438"/>
    </source>
</evidence>